<dbReference type="STRING" id="75743.A0A401PMU8"/>
<dbReference type="Proteomes" id="UP000288216">
    <property type="component" value="Unassembled WGS sequence"/>
</dbReference>
<dbReference type="AlphaFoldDB" id="A0A401PMU8"/>
<comment type="caution">
    <text evidence="3">The sequence shown here is derived from an EMBL/GenBank/DDBJ whole genome shotgun (WGS) entry which is preliminary data.</text>
</comment>
<evidence type="ECO:0000313" key="4">
    <source>
        <dbReference type="Proteomes" id="UP000288216"/>
    </source>
</evidence>
<dbReference type="Pfam" id="PF15066">
    <property type="entry name" value="CAGE1"/>
    <property type="match status" value="1"/>
</dbReference>
<dbReference type="PANTHER" id="PTHR36864">
    <property type="entry name" value="CANCER-ASSOCIATED GENE 1 PROTEIN"/>
    <property type="match status" value="1"/>
</dbReference>
<keyword evidence="1" id="KW-0175">Coiled coil</keyword>
<keyword evidence="4" id="KW-1185">Reference proteome</keyword>
<accession>A0A401PMU8</accession>
<dbReference type="EMBL" id="BFAA01000966">
    <property type="protein sequence ID" value="GCB74428.1"/>
    <property type="molecule type" value="Genomic_DNA"/>
</dbReference>
<dbReference type="OrthoDB" id="9944506at2759"/>
<evidence type="ECO:0000313" key="3">
    <source>
        <dbReference type="EMBL" id="GCB74428.1"/>
    </source>
</evidence>
<gene>
    <name evidence="3" type="ORF">scyTo_0003518</name>
</gene>
<feature type="domain" description="Cancer-associated gene protein 1 N-terminal" evidence="2">
    <location>
        <begin position="260"/>
        <end position="539"/>
    </location>
</feature>
<dbReference type="InterPro" id="IPR052686">
    <property type="entry name" value="CAGE1_homolog"/>
</dbReference>
<dbReference type="PANTHER" id="PTHR36864:SF1">
    <property type="entry name" value="CANCER-ASSOCIATED GENE 1 PROTEIN"/>
    <property type="match status" value="1"/>
</dbReference>
<dbReference type="InterPro" id="IPR029381">
    <property type="entry name" value="CAGE1_N"/>
</dbReference>
<sequence>MLMTAETTISIAEQNKPLGMNIGFAEEIFLQLGMSNEKVQKWNQNMDNLEAKGASYNQCQCDSISPLETSSISNTKDELSFATETISASSELSQDEMNSHDYPEEIRKADCGSSLLCLDALEEFSQNLDLSSFSGTFSCDSDSEESIMKDEVFNLDKQAGDAAGEEKANKTKEDELKNGPQELNTMITENSQIQQQHDSVAKQLDHVKALMQANQLLTEGLRTKLLQIWCQMPKNEVRTFKEDEISEVDSESLLVFPGEESSLASVCEDDHNLAMEQQSSLLKAPVESAKCEKASGPSEICHSRCDVNCLNNYVQTVKPQEGSMCLEERVPDLEKHSEQHNEALRTPVSSLKCDHSEIELVGKSASQKDRLVISLKDLESAAEEMHQYNQKILLAKDTIEDTAQTVKVRLQKIQWQLMELEAANRSLHLQIGKLNADYSHIQEHHQCVVCENKSLADQCVDLQANLNSTAAENDQMLIVIARLEKRIEAALVNLTEIATEKNKLEQQLQSLKDECKRREEARIAEREQINKNYSKLVDEIEALRVQTEKEHCNTLSLKQEISAVRNENHRLQQVAEEETKKKRLAELDARRWKKEFHILAAEQQEKVRSH</sequence>
<feature type="coiled-coil region" evidence="1">
    <location>
        <begin position="480"/>
        <end position="595"/>
    </location>
</feature>
<proteinExistence type="predicted"/>
<organism evidence="3 4">
    <name type="scientific">Scyliorhinus torazame</name>
    <name type="common">Cloudy catshark</name>
    <name type="synonym">Catulus torazame</name>
    <dbReference type="NCBI Taxonomy" id="75743"/>
    <lineage>
        <taxon>Eukaryota</taxon>
        <taxon>Metazoa</taxon>
        <taxon>Chordata</taxon>
        <taxon>Craniata</taxon>
        <taxon>Vertebrata</taxon>
        <taxon>Chondrichthyes</taxon>
        <taxon>Elasmobranchii</taxon>
        <taxon>Galeomorphii</taxon>
        <taxon>Galeoidea</taxon>
        <taxon>Carcharhiniformes</taxon>
        <taxon>Scyliorhinidae</taxon>
        <taxon>Scyliorhinus</taxon>
    </lineage>
</organism>
<evidence type="ECO:0000256" key="1">
    <source>
        <dbReference type="SAM" id="Coils"/>
    </source>
</evidence>
<evidence type="ECO:0000259" key="2">
    <source>
        <dbReference type="Pfam" id="PF15066"/>
    </source>
</evidence>
<dbReference type="OMA" id="CVVCENK"/>
<reference evidence="3 4" key="1">
    <citation type="journal article" date="2018" name="Nat. Ecol. Evol.">
        <title>Shark genomes provide insights into elasmobranch evolution and the origin of vertebrates.</title>
        <authorList>
            <person name="Hara Y"/>
            <person name="Yamaguchi K"/>
            <person name="Onimaru K"/>
            <person name="Kadota M"/>
            <person name="Koyanagi M"/>
            <person name="Keeley SD"/>
            <person name="Tatsumi K"/>
            <person name="Tanaka K"/>
            <person name="Motone F"/>
            <person name="Kageyama Y"/>
            <person name="Nozu R"/>
            <person name="Adachi N"/>
            <person name="Nishimura O"/>
            <person name="Nakagawa R"/>
            <person name="Tanegashima C"/>
            <person name="Kiyatake I"/>
            <person name="Matsumoto R"/>
            <person name="Murakumo K"/>
            <person name="Nishida K"/>
            <person name="Terakita A"/>
            <person name="Kuratani S"/>
            <person name="Sato K"/>
            <person name="Hyodo S Kuraku.S."/>
        </authorList>
    </citation>
    <scope>NUCLEOTIDE SEQUENCE [LARGE SCALE GENOMIC DNA]</scope>
</reference>
<protein>
    <recommendedName>
        <fullName evidence="2">Cancer-associated gene protein 1 N-terminal domain-containing protein</fullName>
    </recommendedName>
</protein>
<name>A0A401PMU8_SCYTO</name>
<feature type="coiled-coil region" evidence="1">
    <location>
        <begin position="378"/>
        <end position="437"/>
    </location>
</feature>